<organism evidence="3 4">
    <name type="scientific">Salinispora arenicola</name>
    <dbReference type="NCBI Taxonomy" id="168697"/>
    <lineage>
        <taxon>Bacteria</taxon>
        <taxon>Bacillati</taxon>
        <taxon>Actinomycetota</taxon>
        <taxon>Actinomycetes</taxon>
        <taxon>Micromonosporales</taxon>
        <taxon>Micromonosporaceae</taxon>
        <taxon>Salinispora</taxon>
    </lineage>
</organism>
<feature type="transmembrane region" description="Helical" evidence="1">
    <location>
        <begin position="161"/>
        <end position="181"/>
    </location>
</feature>
<evidence type="ECO:0000313" key="3">
    <source>
        <dbReference type="EMBL" id="TQL35746.1"/>
    </source>
</evidence>
<dbReference type="Proteomes" id="UP000315983">
    <property type="component" value="Unassembled WGS sequence"/>
</dbReference>
<dbReference type="EMBL" id="VFOL01000001">
    <property type="protein sequence ID" value="TQL35746.1"/>
    <property type="molecule type" value="Genomic_DNA"/>
</dbReference>
<feature type="transmembrane region" description="Helical" evidence="1">
    <location>
        <begin position="103"/>
        <end position="120"/>
    </location>
</feature>
<feature type="transmembrane region" description="Helical" evidence="1">
    <location>
        <begin position="254"/>
        <end position="275"/>
    </location>
</feature>
<accession>A0A542XIV2</accession>
<dbReference type="RefSeq" id="WP_012180642.1">
    <property type="nucleotide sequence ID" value="NZ_BOQM01000002.1"/>
</dbReference>
<feature type="transmembrane region" description="Helical" evidence="1">
    <location>
        <begin position="356"/>
        <end position="376"/>
    </location>
</feature>
<evidence type="ECO:0000256" key="1">
    <source>
        <dbReference type="SAM" id="Phobius"/>
    </source>
</evidence>
<protein>
    <submittedName>
        <fullName evidence="2">Low temperature requirement protein A</fullName>
    </submittedName>
    <submittedName>
        <fullName evidence="3">Low temperature requirement protein LtrA</fullName>
    </submittedName>
</protein>
<feature type="transmembrane region" description="Helical" evidence="1">
    <location>
        <begin position="45"/>
        <end position="64"/>
    </location>
</feature>
<dbReference type="EMBL" id="BOQM01000002">
    <property type="protein sequence ID" value="GIM81548.1"/>
    <property type="molecule type" value="Genomic_DNA"/>
</dbReference>
<dbReference type="GeneID" id="93770147"/>
<dbReference type="Proteomes" id="UP000677457">
    <property type="component" value="Unassembled WGS sequence"/>
</dbReference>
<dbReference type="PANTHER" id="PTHR36840:SF1">
    <property type="entry name" value="BLL5714 PROTEIN"/>
    <property type="match status" value="1"/>
</dbReference>
<feature type="transmembrane region" description="Helical" evidence="1">
    <location>
        <begin position="187"/>
        <end position="205"/>
    </location>
</feature>
<dbReference type="AlphaFoldDB" id="A0A542XIV2"/>
<evidence type="ECO:0000313" key="5">
    <source>
        <dbReference type="Proteomes" id="UP000677457"/>
    </source>
</evidence>
<name>A0A542XIV2_SALAC</name>
<keyword evidence="1" id="KW-0472">Membrane</keyword>
<dbReference type="OMA" id="GMTPWHP"/>
<keyword evidence="1" id="KW-0812">Transmembrane</keyword>
<reference evidence="3 4" key="1">
    <citation type="submission" date="2019-06" db="EMBL/GenBank/DDBJ databases">
        <title>Sequencing the genomes of 1000 actinobacteria strains.</title>
        <authorList>
            <person name="Klenk H.-P."/>
        </authorList>
    </citation>
    <scope>NUCLEOTIDE SEQUENCE [LARGE SCALE GENOMIC DNA]</scope>
    <source>
        <strain evidence="3 4">DSM 44819</strain>
    </source>
</reference>
<dbReference type="Pfam" id="PF06772">
    <property type="entry name" value="LtrA"/>
    <property type="match status" value="1"/>
</dbReference>
<feature type="transmembrane region" description="Helical" evidence="1">
    <location>
        <begin position="226"/>
        <end position="248"/>
    </location>
</feature>
<feature type="transmembrane region" description="Helical" evidence="1">
    <location>
        <begin position="132"/>
        <end position="149"/>
    </location>
</feature>
<keyword evidence="1" id="KW-1133">Transmembrane helix</keyword>
<dbReference type="InterPro" id="IPR010640">
    <property type="entry name" value="Low_temperature_requirement_A"/>
</dbReference>
<proteinExistence type="predicted"/>
<evidence type="ECO:0000313" key="4">
    <source>
        <dbReference type="Proteomes" id="UP000315983"/>
    </source>
</evidence>
<gene>
    <name evidence="3" type="ORF">FB564_0812</name>
    <name evidence="2" type="ORF">Sar04_02680</name>
</gene>
<feature type="transmembrane region" description="Helical" evidence="1">
    <location>
        <begin position="70"/>
        <end position="91"/>
    </location>
</feature>
<reference evidence="2 5" key="2">
    <citation type="submission" date="2021-03" db="EMBL/GenBank/DDBJ databases">
        <title>Whole genome shotgun sequence of Salinispora arenicola NBRC 105043.</title>
        <authorList>
            <person name="Komaki H."/>
            <person name="Tamura T."/>
        </authorList>
    </citation>
    <scope>NUCLEOTIDE SEQUENCE [LARGE SCALE GENOMIC DNA]</scope>
    <source>
        <strain evidence="2 5">NBRC 105043</strain>
    </source>
</reference>
<evidence type="ECO:0000313" key="2">
    <source>
        <dbReference type="EMBL" id="GIM81548.1"/>
    </source>
</evidence>
<dbReference type="PANTHER" id="PTHR36840">
    <property type="entry name" value="BLL5714 PROTEIN"/>
    <property type="match status" value="1"/>
</dbReference>
<sequence>MGSRSEGANRPRRTAGLRRLRKRLWQPPRPHGQVRAGRRVSFLELFYDLIFVVVIGRAAHALAADVSWRTVGEFVVVFGLIWIAWMNGTIYQDLHGREDVRSRSYVFFQMLILTVLALYTEHAGGEDGRAFAVVYSVLLLVLTWLWYVVRRHDPPELRPVPALYLIGMVLSVATVSGSAVLRPQHRLLVWAVLVVAWMIGLMLLHRPDRSIEDIGVRPSPALAERFGLFTIIVLGEAVLGVVVGILDAGRTPRAIATGLTGLLIAYAFWWTYFDLVGRRLPGVTGGWFGRWVSLHLPVTGAIAAAGAGMESMVEHATDSHVPLATGWLLAGAVALLNLGLIMLIRTLNDYRRLLPVYRPVNVALAVGAGVALLIGWIRPPPWMLALSLVAVLAAVWWVGVNRMLHLPDPDEALPKPE</sequence>
<feature type="transmembrane region" description="Helical" evidence="1">
    <location>
        <begin position="321"/>
        <end position="344"/>
    </location>
</feature>
<feature type="transmembrane region" description="Helical" evidence="1">
    <location>
        <begin position="287"/>
        <end position="309"/>
    </location>
</feature>
<comment type="caution">
    <text evidence="3">The sequence shown here is derived from an EMBL/GenBank/DDBJ whole genome shotgun (WGS) entry which is preliminary data.</text>
</comment>
<feature type="transmembrane region" description="Helical" evidence="1">
    <location>
        <begin position="382"/>
        <end position="400"/>
    </location>
</feature>
<keyword evidence="5" id="KW-1185">Reference proteome</keyword>